<sequence>MSSKVLNYKGQIGSVDWDTETNCMYGQLMYINDLVTYEACSPAELQKEFEAAVDDYLETCSELGVEPNKPFKGSFNVRIGADLHKQIAFKAAEQDISINDAVTRAIAQYVEDDPQQKFLDNVNDQIRKHVYQASLYASSVHKVRETRPSTPDWSEPFEGLTSTYSIKVGRVVNEH</sequence>
<reference evidence="1 2" key="1">
    <citation type="submission" date="2024-04" db="EMBL/GenBank/DDBJ databases">
        <title>Marinobacter sp. SBY-1.</title>
        <authorList>
            <person name="Pan C."/>
        </authorList>
    </citation>
    <scope>NUCLEOTIDE SEQUENCE [LARGE SCALE GENOMIC DNA]</scope>
    <source>
        <strain evidence="1 2">SBY-1</strain>
    </source>
</reference>
<dbReference type="RefSeq" id="WP_342632181.1">
    <property type="nucleotide sequence ID" value="NZ_CP152380.1"/>
</dbReference>
<dbReference type="SUPFAM" id="SSF47598">
    <property type="entry name" value="Ribbon-helix-helix"/>
    <property type="match status" value="1"/>
</dbReference>
<protein>
    <submittedName>
        <fullName evidence="1">Type II toxin-antitoxin system HicB family antitoxin</fullName>
    </submittedName>
</protein>
<dbReference type="SUPFAM" id="SSF143100">
    <property type="entry name" value="TTHA1013/TTHA0281-like"/>
    <property type="match status" value="1"/>
</dbReference>
<dbReference type="InterPro" id="IPR013321">
    <property type="entry name" value="Arc_rbn_hlx_hlx"/>
</dbReference>
<dbReference type="Gene3D" id="1.10.1220.10">
    <property type="entry name" value="Met repressor-like"/>
    <property type="match status" value="1"/>
</dbReference>
<dbReference type="InterPro" id="IPR035069">
    <property type="entry name" value="TTHA1013/TTHA0281-like"/>
</dbReference>
<proteinExistence type="predicted"/>
<accession>A0ABZ3E866</accession>
<dbReference type="EMBL" id="CP152380">
    <property type="protein sequence ID" value="XAF55171.1"/>
    <property type="molecule type" value="Genomic_DNA"/>
</dbReference>
<dbReference type="InterPro" id="IPR010985">
    <property type="entry name" value="Ribbon_hlx_hlx"/>
</dbReference>
<keyword evidence="2" id="KW-1185">Reference proteome</keyword>
<dbReference type="InterPro" id="IPR008651">
    <property type="entry name" value="Uncharacterised_HicB"/>
</dbReference>
<organism evidence="1 2">
    <name type="scientific">Marinobacter alkaliphilus</name>
    <dbReference type="NCBI Taxonomy" id="254719"/>
    <lineage>
        <taxon>Bacteria</taxon>
        <taxon>Pseudomonadati</taxon>
        <taxon>Pseudomonadota</taxon>
        <taxon>Gammaproteobacteria</taxon>
        <taxon>Pseudomonadales</taxon>
        <taxon>Marinobacteraceae</taxon>
        <taxon>Marinobacter</taxon>
    </lineage>
</organism>
<evidence type="ECO:0000313" key="1">
    <source>
        <dbReference type="EMBL" id="XAF55171.1"/>
    </source>
</evidence>
<gene>
    <name evidence="1" type="ORF">AAGT77_06375</name>
</gene>
<dbReference type="Pfam" id="PF05534">
    <property type="entry name" value="HicB"/>
    <property type="match status" value="1"/>
</dbReference>
<dbReference type="Proteomes" id="UP001445268">
    <property type="component" value="Chromosome"/>
</dbReference>
<evidence type="ECO:0000313" key="2">
    <source>
        <dbReference type="Proteomes" id="UP001445268"/>
    </source>
</evidence>
<name>A0ABZ3E866_9GAMM</name>